<keyword evidence="1" id="KW-0472">Membrane</keyword>
<feature type="transmembrane region" description="Helical" evidence="1">
    <location>
        <begin position="50"/>
        <end position="75"/>
    </location>
</feature>
<evidence type="ECO:0000256" key="1">
    <source>
        <dbReference type="SAM" id="Phobius"/>
    </source>
</evidence>
<feature type="domain" description="VTT" evidence="2">
    <location>
        <begin position="38"/>
        <end position="144"/>
    </location>
</feature>
<keyword evidence="4" id="KW-1185">Reference proteome</keyword>
<gene>
    <name evidence="3" type="ORF">GFB47_08370</name>
</gene>
<dbReference type="RefSeq" id="WP_153447581.1">
    <property type="nucleotide sequence ID" value="NZ_CP045699.1"/>
</dbReference>
<proteinExistence type="predicted"/>
<dbReference type="InterPro" id="IPR051311">
    <property type="entry name" value="DedA_domain"/>
</dbReference>
<dbReference type="EMBL" id="CP045699">
    <property type="protein sequence ID" value="QGA65433.1"/>
    <property type="molecule type" value="Genomic_DNA"/>
</dbReference>
<sequence length="149" mass="16770">MAEFYHWLQAVFASQPLWFVFFSGFFSATLLPGSSEVSVYAALSLQRFGWPHIVLIATLGNTLGGMTNYALGRLLPNRASKQVQQQRVLAWIERYGYWALLMSWMPIVGDPLCVVAGWLRMNVWFSCLAIGIGKGLRYAFIALVFQGLL</sequence>
<keyword evidence="1" id="KW-1133">Transmembrane helix</keyword>
<keyword evidence="1" id="KW-0812">Transmembrane</keyword>
<dbReference type="Pfam" id="PF09335">
    <property type="entry name" value="VTT_dom"/>
    <property type="match status" value="1"/>
</dbReference>
<dbReference type="InterPro" id="IPR032816">
    <property type="entry name" value="VTT_dom"/>
</dbReference>
<dbReference type="AlphaFoldDB" id="A0A5Q0TE85"/>
<feature type="transmembrane region" description="Helical" evidence="1">
    <location>
        <begin position="123"/>
        <end position="145"/>
    </location>
</feature>
<feature type="transmembrane region" description="Helical" evidence="1">
    <location>
        <begin position="95"/>
        <end position="117"/>
    </location>
</feature>
<dbReference type="Proteomes" id="UP000348942">
    <property type="component" value="Chromosome 1"/>
</dbReference>
<dbReference type="GO" id="GO:0005886">
    <property type="term" value="C:plasma membrane"/>
    <property type="evidence" value="ECO:0007669"/>
    <property type="project" value="UniProtKB-ARBA"/>
</dbReference>
<evidence type="ECO:0000259" key="2">
    <source>
        <dbReference type="Pfam" id="PF09335"/>
    </source>
</evidence>
<name>A0A5Q0TE85_9VIBR</name>
<protein>
    <submittedName>
        <fullName evidence="3">DedA family protein</fullName>
    </submittedName>
</protein>
<evidence type="ECO:0000313" key="3">
    <source>
        <dbReference type="EMBL" id="QGA65433.1"/>
    </source>
</evidence>
<reference evidence="3 4" key="1">
    <citation type="submission" date="2019-10" db="EMBL/GenBank/DDBJ databases">
        <title>Vibrio sp. nov., isolated from Coralline algae surface.</title>
        <authorList>
            <person name="Geng Y."/>
            <person name="Zhang X."/>
        </authorList>
    </citation>
    <scope>NUCLEOTIDE SEQUENCE [LARGE SCALE GENOMIC DNA]</scope>
    <source>
        <strain evidence="3 4">SM1977</strain>
    </source>
</reference>
<dbReference type="PANTHER" id="PTHR42709">
    <property type="entry name" value="ALKALINE PHOSPHATASE LIKE PROTEIN"/>
    <property type="match status" value="1"/>
</dbReference>
<evidence type="ECO:0000313" key="4">
    <source>
        <dbReference type="Proteomes" id="UP000348942"/>
    </source>
</evidence>
<feature type="transmembrane region" description="Helical" evidence="1">
    <location>
        <begin position="7"/>
        <end position="30"/>
    </location>
</feature>
<organism evidence="3 4">
    <name type="scientific">Vibrio algicola</name>
    <dbReference type="NCBI Taxonomy" id="2662262"/>
    <lineage>
        <taxon>Bacteria</taxon>
        <taxon>Pseudomonadati</taxon>
        <taxon>Pseudomonadota</taxon>
        <taxon>Gammaproteobacteria</taxon>
        <taxon>Vibrionales</taxon>
        <taxon>Vibrionaceae</taxon>
        <taxon>Vibrio</taxon>
    </lineage>
</organism>
<accession>A0A5Q0TE85</accession>
<dbReference type="PANTHER" id="PTHR42709:SF4">
    <property type="entry name" value="INNER MEMBRANE PROTEIN YQAA"/>
    <property type="match status" value="1"/>
</dbReference>